<dbReference type="STRING" id="1497020.DO97_20680"/>
<dbReference type="AlphaFoldDB" id="A0A098THF4"/>
<evidence type="ECO:0000313" key="1">
    <source>
        <dbReference type="EMBL" id="KGF71407.1"/>
    </source>
</evidence>
<dbReference type="EMBL" id="JJML01000083">
    <property type="protein sequence ID" value="KGF71407.1"/>
    <property type="molecule type" value="Genomic_DNA"/>
</dbReference>
<proteinExistence type="predicted"/>
<dbReference type="Proteomes" id="UP000030170">
    <property type="component" value="Unassembled WGS sequence"/>
</dbReference>
<keyword evidence="2" id="KW-1185">Reference proteome</keyword>
<reference evidence="1 2" key="1">
    <citation type="journal article" date="2014" name="Mol. Ecol.">
        <title>Evolution of Synechococcus.</title>
        <authorList>
            <person name="Dvorak P."/>
            <person name="Casamatta D."/>
            <person name="Hasler P."/>
            <person name="Poulickova A."/>
            <person name="Ondrej V."/>
            <person name="Sanges R."/>
        </authorList>
    </citation>
    <scope>NUCLEOTIDE SEQUENCE [LARGE SCALE GENOMIC DNA]</scope>
    <source>
        <strain evidence="1 2">CAUP A 1101</strain>
    </source>
</reference>
<dbReference type="OrthoDB" id="9807907at2"/>
<protein>
    <recommendedName>
        <fullName evidence="3">ATP-dependent DNA helicase RecG C-terminal domain-containing protein</fullName>
    </recommendedName>
</protein>
<sequence>MRGIITVLSEVGRMLADQAEEPADSLILEHFGLEDLDDTSLKQYRQRFASRTPDHPWLSEDTNGLLSKLGGWRRDRTTGKEGLTVAGLLMFGKMETIQEPDGIPAFHLDYRERPADTSQVRWTDRLTLDGTWAGNVFQFYQRVIQKLSADLKIPFRLDQELYRKDDTIVHEAIREALVNALIHSDYRGQGGVVIDKFPDRFEFSNPVVC</sequence>
<evidence type="ECO:0008006" key="3">
    <source>
        <dbReference type="Google" id="ProtNLM"/>
    </source>
</evidence>
<dbReference type="Gene3D" id="3.30.565.60">
    <property type="match status" value="1"/>
</dbReference>
<gene>
    <name evidence="1" type="ORF">DO97_20680</name>
</gene>
<dbReference type="RefSeq" id="WP_156120690.1">
    <property type="nucleotide sequence ID" value="NZ_JJML01000083.1"/>
</dbReference>
<accession>A0A098THF4</accession>
<dbReference type="PANTHER" id="PTHR30595:SF6">
    <property type="entry name" value="SCHLAFEN ALBA-2 DOMAIN-CONTAINING PROTEIN"/>
    <property type="match status" value="1"/>
</dbReference>
<name>A0A098THF4_9CYAN</name>
<dbReference type="InterPro" id="IPR038475">
    <property type="entry name" value="RecG_C_sf"/>
</dbReference>
<comment type="caution">
    <text evidence="1">The sequence shown here is derived from an EMBL/GenBank/DDBJ whole genome shotgun (WGS) entry which is preliminary data.</text>
</comment>
<organism evidence="1 2">
    <name type="scientific">Neosynechococcus sphagnicola sy1</name>
    <dbReference type="NCBI Taxonomy" id="1497020"/>
    <lineage>
        <taxon>Bacteria</taxon>
        <taxon>Bacillati</taxon>
        <taxon>Cyanobacteriota</taxon>
        <taxon>Cyanophyceae</taxon>
        <taxon>Neosynechococcales</taxon>
        <taxon>Neosynechococcaceae</taxon>
        <taxon>Neosynechococcus</taxon>
    </lineage>
</organism>
<dbReference type="PANTHER" id="PTHR30595">
    <property type="entry name" value="GLPR-RELATED TRANSCRIPTIONAL REPRESSOR"/>
    <property type="match status" value="1"/>
</dbReference>
<evidence type="ECO:0000313" key="2">
    <source>
        <dbReference type="Proteomes" id="UP000030170"/>
    </source>
</evidence>